<evidence type="ECO:0000313" key="3">
    <source>
        <dbReference type="Proteomes" id="UP001215598"/>
    </source>
</evidence>
<comment type="caution">
    <text evidence="2">The sequence shown here is derived from an EMBL/GenBank/DDBJ whole genome shotgun (WGS) entry which is preliminary data.</text>
</comment>
<evidence type="ECO:0000313" key="2">
    <source>
        <dbReference type="EMBL" id="KAJ7764340.1"/>
    </source>
</evidence>
<evidence type="ECO:0000256" key="1">
    <source>
        <dbReference type="SAM" id="MobiDB-lite"/>
    </source>
</evidence>
<proteinExistence type="predicted"/>
<protein>
    <submittedName>
        <fullName evidence="2">Uncharacterized protein</fullName>
    </submittedName>
</protein>
<feature type="compositionally biased region" description="Polar residues" evidence="1">
    <location>
        <begin position="68"/>
        <end position="77"/>
    </location>
</feature>
<dbReference type="Proteomes" id="UP001215598">
    <property type="component" value="Unassembled WGS sequence"/>
</dbReference>
<organism evidence="2 3">
    <name type="scientific">Mycena metata</name>
    <dbReference type="NCBI Taxonomy" id="1033252"/>
    <lineage>
        <taxon>Eukaryota</taxon>
        <taxon>Fungi</taxon>
        <taxon>Dikarya</taxon>
        <taxon>Basidiomycota</taxon>
        <taxon>Agaricomycotina</taxon>
        <taxon>Agaricomycetes</taxon>
        <taxon>Agaricomycetidae</taxon>
        <taxon>Agaricales</taxon>
        <taxon>Marasmiineae</taxon>
        <taxon>Mycenaceae</taxon>
        <taxon>Mycena</taxon>
    </lineage>
</organism>
<dbReference type="EMBL" id="JARKIB010000028">
    <property type="protein sequence ID" value="KAJ7764340.1"/>
    <property type="molecule type" value="Genomic_DNA"/>
</dbReference>
<gene>
    <name evidence="2" type="ORF">B0H16DRAFT_1454880</name>
</gene>
<dbReference type="AlphaFoldDB" id="A0AAD7JJ27"/>
<feature type="region of interest" description="Disordered" evidence="1">
    <location>
        <begin position="66"/>
        <end position="85"/>
    </location>
</feature>
<reference evidence="2" key="1">
    <citation type="submission" date="2023-03" db="EMBL/GenBank/DDBJ databases">
        <title>Massive genome expansion in bonnet fungi (Mycena s.s.) driven by repeated elements and novel gene families across ecological guilds.</title>
        <authorList>
            <consortium name="Lawrence Berkeley National Laboratory"/>
            <person name="Harder C.B."/>
            <person name="Miyauchi S."/>
            <person name="Viragh M."/>
            <person name="Kuo A."/>
            <person name="Thoen E."/>
            <person name="Andreopoulos B."/>
            <person name="Lu D."/>
            <person name="Skrede I."/>
            <person name="Drula E."/>
            <person name="Henrissat B."/>
            <person name="Morin E."/>
            <person name="Kohler A."/>
            <person name="Barry K."/>
            <person name="LaButti K."/>
            <person name="Morin E."/>
            <person name="Salamov A."/>
            <person name="Lipzen A."/>
            <person name="Mereny Z."/>
            <person name="Hegedus B."/>
            <person name="Baldrian P."/>
            <person name="Stursova M."/>
            <person name="Weitz H."/>
            <person name="Taylor A."/>
            <person name="Grigoriev I.V."/>
            <person name="Nagy L.G."/>
            <person name="Martin F."/>
            <person name="Kauserud H."/>
        </authorList>
    </citation>
    <scope>NUCLEOTIDE SEQUENCE</scope>
    <source>
        <strain evidence="2">CBHHK182m</strain>
    </source>
</reference>
<keyword evidence="3" id="KW-1185">Reference proteome</keyword>
<accession>A0AAD7JJ27</accession>
<sequence>MHGVHASRGGFRKPGFPLESSRYRPAVNLKAPSDYCNSSANRGEVEISGNMRVQVLSLHFSPIFTMQRKGQQNSNPPGESGVSKGKKTIPFTMLAILEHAANEGVKAAQEKGEKASTEETGEKAFTSKFIETINSMRGDGQNDIVWAIEPNEQETGADLQIQWDAVHDGKTRTEMCNLQLKILYADWYTYQGAVGSSLKNKTEQAKKDFYKKQTQLVADEWNKDPGLFFDAWYKSTSEVTQYQAVSLLNYAYGNDTKRKIEATEETITAGYLLIDNRALFVEKEPRVWVIPITKFAQTIRPNSPVLFLEAENFGATFQEILDKELKPTRSLLERLIKQHGGPISDILSWHEADQRALHTWEQEQRAAQDLHNQKWGPTVNRYLAGSRSILAAGGVRVRQTNTASTSSDVAQAQVQEQDVAQAFKLSAINSSTQLPTASEHMVAVQSSLKDKSEQAKKDFVTKQKQDIDNDAWRNYTLQGTANNYQKDNVNWEGTPPCSAIHGFWHPIQFQPLYRASVCMHARTRTWGGTGEARGILEACNWPWVLVKYVAVCNAYDKLESIRENDADAARN</sequence>
<name>A0AAD7JJ27_9AGAR</name>